<dbReference type="RefSeq" id="WP_244762259.1">
    <property type="nucleotide sequence ID" value="NZ_JALJCJ010000005.1"/>
</dbReference>
<dbReference type="InterPro" id="IPR057326">
    <property type="entry name" value="KR_dom"/>
</dbReference>
<evidence type="ECO:0000313" key="5">
    <source>
        <dbReference type="Proteomes" id="UP001177080"/>
    </source>
</evidence>
<dbReference type="PANTHER" id="PTHR42760">
    <property type="entry name" value="SHORT-CHAIN DEHYDROGENASES/REDUCTASES FAMILY MEMBER"/>
    <property type="match status" value="1"/>
</dbReference>
<keyword evidence="2" id="KW-0560">Oxidoreductase</keyword>
<dbReference type="Proteomes" id="UP001177080">
    <property type="component" value="Unassembled WGS sequence"/>
</dbReference>
<sequence length="262" mass="27570">MMCAKAPEKMFRLDEKRVFITGGGGGIGRAAALMFAAFGARVVVLDRDRPAAEAVCREVREAGGAATASALDVTDEADVLSVFAAAEQEAGGLDILVNNAGISIRRPSTELAIEDWNSVVSVNLTGMFLCSRTAARSWIARGMPGVVINTASIMSYSGGGLHPNVSYQSTKAGVVNLTRTLAVEWADHDIRVNAVAPTWVRTPLIDHLMADGAQMEKIRSLTPLKRLAEPDEVASAMIFLAGPASAMTTGHVLAVDGGYLAK</sequence>
<organism evidence="4 5">
    <name type="scientific">Shinella curvata</name>
    <dbReference type="NCBI Taxonomy" id="1817964"/>
    <lineage>
        <taxon>Bacteria</taxon>
        <taxon>Pseudomonadati</taxon>
        <taxon>Pseudomonadota</taxon>
        <taxon>Alphaproteobacteria</taxon>
        <taxon>Hyphomicrobiales</taxon>
        <taxon>Rhizobiaceae</taxon>
        <taxon>Shinella</taxon>
    </lineage>
</organism>
<name>A0ABT8XE40_9HYPH</name>
<protein>
    <submittedName>
        <fullName evidence="4">SDR family oxidoreductase</fullName>
    </submittedName>
</protein>
<accession>A0ABT8XE40</accession>
<comment type="similarity">
    <text evidence="1">Belongs to the short-chain dehydrogenases/reductases (SDR) family.</text>
</comment>
<evidence type="ECO:0000313" key="4">
    <source>
        <dbReference type="EMBL" id="MDO6121713.1"/>
    </source>
</evidence>
<evidence type="ECO:0000256" key="2">
    <source>
        <dbReference type="ARBA" id="ARBA00023002"/>
    </source>
</evidence>
<dbReference type="PANTHER" id="PTHR42760:SF115">
    <property type="entry name" value="3-OXOACYL-[ACYL-CARRIER-PROTEIN] REDUCTASE FABG"/>
    <property type="match status" value="1"/>
</dbReference>
<gene>
    <name evidence="4" type="ORF">GB928_011020</name>
</gene>
<feature type="domain" description="Ketoreductase" evidence="3">
    <location>
        <begin position="16"/>
        <end position="154"/>
    </location>
</feature>
<keyword evidence="5" id="KW-1185">Reference proteome</keyword>
<reference evidence="4" key="1">
    <citation type="submission" date="2022-04" db="EMBL/GenBank/DDBJ databases">
        <title>Shinella lacus sp. nov., a novel member of the genus Shinella from water.</title>
        <authorList>
            <person name="Deng Y."/>
        </authorList>
    </citation>
    <scope>NUCLEOTIDE SEQUENCE</scope>
    <source>
        <strain evidence="4">JCM 31239</strain>
    </source>
</reference>
<dbReference type="Gene3D" id="3.40.50.720">
    <property type="entry name" value="NAD(P)-binding Rossmann-like Domain"/>
    <property type="match status" value="1"/>
</dbReference>
<dbReference type="PRINTS" id="PR00081">
    <property type="entry name" value="GDHRDH"/>
</dbReference>
<dbReference type="InterPro" id="IPR036291">
    <property type="entry name" value="NAD(P)-bd_dom_sf"/>
</dbReference>
<dbReference type="SUPFAM" id="SSF51735">
    <property type="entry name" value="NAD(P)-binding Rossmann-fold domains"/>
    <property type="match status" value="1"/>
</dbReference>
<dbReference type="CDD" id="cd05233">
    <property type="entry name" value="SDR_c"/>
    <property type="match status" value="1"/>
</dbReference>
<proteinExistence type="inferred from homology"/>
<evidence type="ECO:0000259" key="3">
    <source>
        <dbReference type="SMART" id="SM00822"/>
    </source>
</evidence>
<comment type="caution">
    <text evidence="4">The sequence shown here is derived from an EMBL/GenBank/DDBJ whole genome shotgun (WGS) entry which is preliminary data.</text>
</comment>
<dbReference type="Pfam" id="PF13561">
    <property type="entry name" value="adh_short_C2"/>
    <property type="match status" value="1"/>
</dbReference>
<dbReference type="PRINTS" id="PR00080">
    <property type="entry name" value="SDRFAMILY"/>
</dbReference>
<dbReference type="InterPro" id="IPR002347">
    <property type="entry name" value="SDR_fam"/>
</dbReference>
<dbReference type="SMART" id="SM00822">
    <property type="entry name" value="PKS_KR"/>
    <property type="match status" value="1"/>
</dbReference>
<dbReference type="EMBL" id="WHSC02000005">
    <property type="protein sequence ID" value="MDO6121713.1"/>
    <property type="molecule type" value="Genomic_DNA"/>
</dbReference>
<evidence type="ECO:0000256" key="1">
    <source>
        <dbReference type="ARBA" id="ARBA00006484"/>
    </source>
</evidence>